<dbReference type="Proteomes" id="UP000181998">
    <property type="component" value="Unassembled WGS sequence"/>
</dbReference>
<dbReference type="Pfam" id="PF20131">
    <property type="entry name" value="MC3"/>
    <property type="match status" value="1"/>
</dbReference>
<organism evidence="1 2">
    <name type="scientific">Nitrosomonas ureae</name>
    <dbReference type="NCBI Taxonomy" id="44577"/>
    <lineage>
        <taxon>Bacteria</taxon>
        <taxon>Pseudomonadati</taxon>
        <taxon>Pseudomonadota</taxon>
        <taxon>Betaproteobacteria</taxon>
        <taxon>Nitrosomonadales</taxon>
        <taxon>Nitrosomonadaceae</taxon>
        <taxon>Nitrosomonas</taxon>
    </lineage>
</organism>
<dbReference type="EMBL" id="FOFX01000011">
    <property type="protein sequence ID" value="SEP93120.1"/>
    <property type="molecule type" value="Genomic_DNA"/>
</dbReference>
<reference evidence="1 2" key="1">
    <citation type="submission" date="2016-10" db="EMBL/GenBank/DDBJ databases">
        <authorList>
            <person name="de Groot N.N."/>
        </authorList>
    </citation>
    <scope>NUCLEOTIDE SEQUENCE [LARGE SCALE GENOMIC DNA]</scope>
    <source>
        <strain evidence="1 2">Nm9</strain>
    </source>
</reference>
<dbReference type="InterPro" id="IPR045390">
    <property type="entry name" value="ABC-3C_MC3"/>
</dbReference>
<protein>
    <submittedName>
        <fullName evidence="1">Uncharacterized protein</fullName>
    </submittedName>
</protein>
<gene>
    <name evidence="1" type="ORF">SAMN05421510_10118</name>
</gene>
<proteinExistence type="predicted"/>
<sequence>MGVMMVSLERWHDRPIEEANLFNPAFLCALIHEFLKDYAKAQAGGAPLTVVVIAVTTTLHRISRERLPNRTVTPLYAWLQDNEDLLIGFANRAKNIVPYVKEAILFGMATEALAAGEGHNLLPGTTKATFPKSFIDTTTAEMRAIIDRTKFMGRWLSNSGSEISVAAAWGIKP</sequence>
<evidence type="ECO:0000313" key="1">
    <source>
        <dbReference type="EMBL" id="SEP93120.1"/>
    </source>
</evidence>
<dbReference type="AlphaFoldDB" id="A0A1H9BW06"/>
<accession>A0A1H9BW06</accession>
<evidence type="ECO:0000313" key="2">
    <source>
        <dbReference type="Proteomes" id="UP000181998"/>
    </source>
</evidence>
<name>A0A1H9BW06_9PROT</name>